<keyword evidence="1 8" id="KW-0732">Signal</keyword>
<dbReference type="Pfam" id="PF03442">
    <property type="entry name" value="CBM_X2"/>
    <property type="match status" value="2"/>
</dbReference>
<feature type="domain" description="CBM3" evidence="9">
    <location>
        <begin position="977"/>
        <end position="1128"/>
    </location>
</feature>
<sequence>MLVHWRKRASAAFLAAAIVVSGVPFAGQAPSAHAAGSEAYDWRNVVTGAGGGFVPGIIFNESEPNLIYARTDIGGAYRWNEATSSWTPISDSVGWEDWNKNGVDALATDPVDPDRVYMATGTYTNDWDTNGQIMRSTDRGETWESTPLPFKVGGNMPGRSMGERLVIDPNKNNILFFGARSGNGLWKSTDYGVTWSKVTSFPNPGTYIQFPGQEYGSDIVGLSWITFDKSTGSPGSATQTIYVGVADKEGNNVYRSTDGGATWAAVPGQPTGFLPHHGVLSSTGKLYISYSDGVGPYDGAKGEVWKLDTATGVWTDISPVPSSSADDYFGYGGLAVDAQHPDTVMVATLNSWWPDANIYRSTNGGANWTKIWDWNGYPSRTLRYTQDITAAPWLTFGKNANPPEPELKLGWMIGDLEIDPFNSDRMMYGTGATIYGTNNLTAWDNGGTVNLKVMAKGVEEMAVLGLVSPPSGAHLLSAIGDVSGFRHDDLTTAPTKYQTNPRWATSYGIDFAESNPSFVVRVGMADYNDTTEPNPRSIGISNDGGTNWYKANSEPSGTAGGGQVAVAADGSSILWSTSDKGVFFSKTGGNSWTASAGVPSNAKIASDRVNKNKFYAFYAGTFYVSTDGGATFTATAATGLPTNNVGGLLPNEAQISLKAVPGIEGDVWFAGGNRTEGVYGLWHSTNSGASFTKLSNVQEADLIGFGKAAPGQNYMALYTVAMIDGVRGVFRSDDMGASWVRINDDEHQYARINMAITGDPRIYGRVYLGTNGRGILVADPVNTPVPNSTISPTTAAFDKKTANQADVNVTLTLNGNTLTGIKNGTTTLVSGTDYTVSGTAVTIKKAYLASRPIGTTTLTFAFSAGAAATLAVNVVDTTSTANNSTISPTTASFDKKTANQADIGVTLTLNGNTLTGIKNGTATLVSGTDYTVSGTAVAIKKAYLAAQPVGTTTLTFNFSAGAPATLAVNVVDTTSSGGGSVKLQMYNGSTTASTNTLNPKFKLVNTGTTAVNLSDVKIRYYYTIDGEKAQNFFCDWSSAGTANVTGTFTKLAAAKTGADYVLEIGFTSAAGTLAAGANVEIQTRISKTDWTNYTQTGDYSFDATDTAYADWTKAPVYVSGSLAWGVEP</sequence>
<reference evidence="10 11" key="1">
    <citation type="submission" date="2020-08" db="EMBL/GenBank/DDBJ databases">
        <title>Cohnella phylogeny.</title>
        <authorList>
            <person name="Dunlap C."/>
        </authorList>
    </citation>
    <scope>NUCLEOTIDE SEQUENCE [LARGE SCALE GENOMIC DNA]</scope>
    <source>
        <strain evidence="10 11">DSM 25239</strain>
    </source>
</reference>
<gene>
    <name evidence="10" type="ORF">H7B90_07970</name>
</gene>
<evidence type="ECO:0000256" key="2">
    <source>
        <dbReference type="ARBA" id="ARBA00022801"/>
    </source>
</evidence>
<dbReference type="InterPro" id="IPR052025">
    <property type="entry name" value="Xyloglucanase_GH74"/>
</dbReference>
<keyword evidence="4" id="KW-0119">Carbohydrate metabolism</keyword>
<dbReference type="GO" id="GO:0030248">
    <property type="term" value="F:cellulose binding"/>
    <property type="evidence" value="ECO:0007669"/>
    <property type="project" value="InterPro"/>
</dbReference>
<accession>A0A841TWF0</accession>
<dbReference type="FunFam" id="2.130.10.10:FF:000534">
    <property type="entry name" value="Xyloglucanase Xgh74A"/>
    <property type="match status" value="1"/>
</dbReference>
<proteinExistence type="inferred from homology"/>
<organism evidence="10 11">
    <name type="scientific">Cohnella xylanilytica</name>
    <dbReference type="NCBI Taxonomy" id="557555"/>
    <lineage>
        <taxon>Bacteria</taxon>
        <taxon>Bacillati</taxon>
        <taxon>Bacillota</taxon>
        <taxon>Bacilli</taxon>
        <taxon>Bacillales</taxon>
        <taxon>Paenibacillaceae</taxon>
        <taxon>Cohnella</taxon>
    </lineage>
</organism>
<dbReference type="EMBL" id="JACJVR010000027">
    <property type="protein sequence ID" value="MBB6691328.1"/>
    <property type="molecule type" value="Genomic_DNA"/>
</dbReference>
<dbReference type="Gene3D" id="2.60.40.10">
    <property type="entry name" value="Immunoglobulins"/>
    <property type="match status" value="2"/>
</dbReference>
<dbReference type="RefSeq" id="WP_185135326.1">
    <property type="nucleotide sequence ID" value="NZ_JACJVR010000027.1"/>
</dbReference>
<dbReference type="InterPro" id="IPR013783">
    <property type="entry name" value="Ig-like_fold"/>
</dbReference>
<dbReference type="FunFam" id="2.130.10.10:FF:000545">
    <property type="entry name" value="Xyloglucanase Xgh74A"/>
    <property type="match status" value="1"/>
</dbReference>
<keyword evidence="6" id="KW-0624">Polysaccharide degradation</keyword>
<evidence type="ECO:0000256" key="5">
    <source>
        <dbReference type="ARBA" id="ARBA00023295"/>
    </source>
</evidence>
<dbReference type="Gene3D" id="2.130.10.10">
    <property type="entry name" value="YVTN repeat-like/Quinoprotein amine dehydrogenase"/>
    <property type="match status" value="2"/>
</dbReference>
<dbReference type="InterPro" id="IPR005102">
    <property type="entry name" value="Carbo-bd_X2"/>
</dbReference>
<dbReference type="InterPro" id="IPR001956">
    <property type="entry name" value="CBM3"/>
</dbReference>
<dbReference type="PANTHER" id="PTHR43739">
    <property type="entry name" value="XYLOGLUCANASE (EUROFUNG)"/>
    <property type="match status" value="1"/>
</dbReference>
<dbReference type="SUPFAM" id="SSF110296">
    <property type="entry name" value="Oligoxyloglucan reducing end-specific cellobiohydrolase"/>
    <property type="match status" value="2"/>
</dbReference>
<dbReference type="InterPro" id="IPR014756">
    <property type="entry name" value="Ig_E-set"/>
</dbReference>
<name>A0A841TWF0_9BACL</name>
<dbReference type="SUPFAM" id="SSF49384">
    <property type="entry name" value="Carbohydrate-binding domain"/>
    <property type="match status" value="1"/>
</dbReference>
<dbReference type="Pfam" id="PF00942">
    <property type="entry name" value="CBM_3"/>
    <property type="match status" value="1"/>
</dbReference>
<evidence type="ECO:0000313" key="11">
    <source>
        <dbReference type="Proteomes" id="UP000553776"/>
    </source>
</evidence>
<dbReference type="Proteomes" id="UP000553776">
    <property type="component" value="Unassembled WGS sequence"/>
</dbReference>
<dbReference type="Gene3D" id="2.60.40.710">
    <property type="entry name" value="Endoglucanase-like"/>
    <property type="match status" value="1"/>
</dbReference>
<evidence type="ECO:0000313" key="10">
    <source>
        <dbReference type="EMBL" id="MBB6691328.1"/>
    </source>
</evidence>
<evidence type="ECO:0000259" key="9">
    <source>
        <dbReference type="PROSITE" id="PS51172"/>
    </source>
</evidence>
<keyword evidence="3" id="KW-0136">Cellulose degradation</keyword>
<feature type="chain" id="PRO_5038402930" evidence="8">
    <location>
        <begin position="27"/>
        <end position="1128"/>
    </location>
</feature>
<dbReference type="PANTHER" id="PTHR43739:SF2">
    <property type="entry name" value="OLIGOXYLOGLUCAN-REDUCING END-SPECIFIC XYLOGLUCANASE-RELATED"/>
    <property type="match status" value="1"/>
</dbReference>
<evidence type="ECO:0000256" key="1">
    <source>
        <dbReference type="ARBA" id="ARBA00022729"/>
    </source>
</evidence>
<dbReference type="InterPro" id="IPR036966">
    <property type="entry name" value="CBM3_sf"/>
</dbReference>
<comment type="similarity">
    <text evidence="7">Belongs to the glycosyl hydrolase 74 family.</text>
</comment>
<comment type="caution">
    <text evidence="10">The sequence shown here is derived from an EMBL/GenBank/DDBJ whole genome shotgun (WGS) entry which is preliminary data.</text>
</comment>
<dbReference type="CDD" id="cd15482">
    <property type="entry name" value="Sialidase_non-viral"/>
    <property type="match status" value="1"/>
</dbReference>
<dbReference type="SMART" id="SM01067">
    <property type="entry name" value="CBM_3"/>
    <property type="match status" value="1"/>
</dbReference>
<dbReference type="AlphaFoldDB" id="A0A841TWF0"/>
<dbReference type="InterPro" id="IPR008965">
    <property type="entry name" value="CBM2/CBM3_carb-bd_dom_sf"/>
</dbReference>
<feature type="signal peptide" evidence="8">
    <location>
        <begin position="1"/>
        <end position="26"/>
    </location>
</feature>
<keyword evidence="5" id="KW-0326">Glycosidase</keyword>
<evidence type="ECO:0000256" key="8">
    <source>
        <dbReference type="SAM" id="SignalP"/>
    </source>
</evidence>
<protein>
    <submittedName>
        <fullName evidence="10">Xyloglucanase</fullName>
    </submittedName>
</protein>
<dbReference type="InterPro" id="IPR015943">
    <property type="entry name" value="WD40/YVTN_repeat-like_dom_sf"/>
</dbReference>
<keyword evidence="2" id="KW-0378">Hydrolase</keyword>
<evidence type="ECO:0000256" key="3">
    <source>
        <dbReference type="ARBA" id="ARBA00023001"/>
    </source>
</evidence>
<evidence type="ECO:0000256" key="4">
    <source>
        <dbReference type="ARBA" id="ARBA00023277"/>
    </source>
</evidence>
<dbReference type="GO" id="GO:0010411">
    <property type="term" value="P:xyloglucan metabolic process"/>
    <property type="evidence" value="ECO:0007669"/>
    <property type="project" value="TreeGrafter"/>
</dbReference>
<dbReference type="GO" id="GO:0030245">
    <property type="term" value="P:cellulose catabolic process"/>
    <property type="evidence" value="ECO:0007669"/>
    <property type="project" value="UniProtKB-KW"/>
</dbReference>
<dbReference type="PROSITE" id="PS51172">
    <property type="entry name" value="CBM3"/>
    <property type="match status" value="1"/>
</dbReference>
<keyword evidence="11" id="KW-1185">Reference proteome</keyword>
<evidence type="ECO:0000256" key="7">
    <source>
        <dbReference type="ARBA" id="ARBA00037986"/>
    </source>
</evidence>
<evidence type="ECO:0000256" key="6">
    <source>
        <dbReference type="ARBA" id="ARBA00023326"/>
    </source>
</evidence>
<dbReference type="GO" id="GO:0016798">
    <property type="term" value="F:hydrolase activity, acting on glycosyl bonds"/>
    <property type="evidence" value="ECO:0007669"/>
    <property type="project" value="UniProtKB-KW"/>
</dbReference>
<dbReference type="SUPFAM" id="SSF81296">
    <property type="entry name" value="E set domains"/>
    <property type="match status" value="2"/>
</dbReference>